<keyword evidence="2" id="KW-1185">Reference proteome</keyword>
<proteinExistence type="predicted"/>
<gene>
    <name evidence="1" type="ORF">NC99_10460</name>
</gene>
<dbReference type="Proteomes" id="UP000036958">
    <property type="component" value="Unassembled WGS sequence"/>
</dbReference>
<accession>A0A0L8VCG9</accession>
<dbReference type="AlphaFoldDB" id="A0A0L8VCG9"/>
<organism evidence="1 2">
    <name type="scientific">Sunxiuqinia dokdonensis</name>
    <dbReference type="NCBI Taxonomy" id="1409788"/>
    <lineage>
        <taxon>Bacteria</taxon>
        <taxon>Pseudomonadati</taxon>
        <taxon>Bacteroidota</taxon>
        <taxon>Bacteroidia</taxon>
        <taxon>Marinilabiliales</taxon>
        <taxon>Prolixibacteraceae</taxon>
        <taxon>Sunxiuqinia</taxon>
    </lineage>
</organism>
<reference evidence="2" key="1">
    <citation type="submission" date="2015-07" db="EMBL/GenBank/DDBJ databases">
        <title>Genome sequencing of Sunxiuqinia dokdonensis strain SK.</title>
        <authorList>
            <person name="Ahn S."/>
            <person name="Kim B.-C."/>
        </authorList>
    </citation>
    <scope>NUCLEOTIDE SEQUENCE [LARGE SCALE GENOMIC DNA]</scope>
    <source>
        <strain evidence="2">SK</strain>
    </source>
</reference>
<dbReference type="EMBL" id="LGIA01000044">
    <property type="protein sequence ID" value="KOH46134.1"/>
    <property type="molecule type" value="Genomic_DNA"/>
</dbReference>
<protein>
    <submittedName>
        <fullName evidence="1">Uncharacterized protein</fullName>
    </submittedName>
</protein>
<evidence type="ECO:0000313" key="2">
    <source>
        <dbReference type="Proteomes" id="UP000036958"/>
    </source>
</evidence>
<comment type="caution">
    <text evidence="1">The sequence shown here is derived from an EMBL/GenBank/DDBJ whole genome shotgun (WGS) entry which is preliminary data.</text>
</comment>
<sequence>MTVTKVDGFWLCKIVFSFQIILLKLHAPDGMGLLLLKNFKDSLEVYVS</sequence>
<evidence type="ECO:0000313" key="1">
    <source>
        <dbReference type="EMBL" id="KOH46134.1"/>
    </source>
</evidence>
<name>A0A0L8VCG9_9BACT</name>